<accession>A0AAE9GCU0</accession>
<evidence type="ECO:0000313" key="2">
    <source>
        <dbReference type="Proteomes" id="UP000832072"/>
    </source>
</evidence>
<organism evidence="1 2">
    <name type="scientific">Cronobacter phage LPCS28</name>
    <dbReference type="NCBI Taxonomy" id="2924885"/>
    <lineage>
        <taxon>Viruses</taxon>
        <taxon>Duplodnaviria</taxon>
        <taxon>Heunggongvirae</taxon>
        <taxon>Uroviricota</taxon>
        <taxon>Caudoviricetes</taxon>
        <taxon>Pantevenvirales</taxon>
        <taxon>Straboviridae</taxon>
        <taxon>Nanhuvirus</taxon>
        <taxon>Nanhuvirus LPCS28</taxon>
    </lineage>
</organism>
<name>A0AAE9GCU0_9CAUD</name>
<proteinExistence type="predicted"/>
<evidence type="ECO:0008006" key="3">
    <source>
        <dbReference type="Google" id="ProtNLM"/>
    </source>
</evidence>
<evidence type="ECO:0000313" key="1">
    <source>
        <dbReference type="EMBL" id="UNY46934.1"/>
    </source>
</evidence>
<keyword evidence="2" id="KW-1185">Reference proteome</keyword>
<gene>
    <name evidence="1" type="ORF">EHEKIMEA_00027</name>
</gene>
<protein>
    <recommendedName>
        <fullName evidence="3">DNA end protector protein</fullName>
    </recommendedName>
</protein>
<reference evidence="1 2" key="1">
    <citation type="submission" date="2022-02" db="EMBL/GenBank/DDBJ databases">
        <authorList>
            <person name="Tian F."/>
            <person name="Li J."/>
            <person name="Li F."/>
            <person name="Tong Y."/>
        </authorList>
    </citation>
    <scope>NUCLEOTIDE SEQUENCE [LARGE SCALE GENOMIC DNA]</scope>
</reference>
<sequence length="331" mass="38233">MIFEFDSLTEEEKKVLARANKTKQQWIKLGVEFVQSKKTAKEFAAEKGINYGTFTKSMHRYKADITAVLKLMNPNKTKEQWVALGVEMMIAVEKGSTQKKFIEDLELNYETASRAFRKYKKDIILKKAAFDLKSKNSKLTKEERKIKMINSFRSQLRVKAKDSAAANNKKSVAWFNDVIKTSVRGHKVSKPVPGSIYAYVYDAKHKDTLPFWDKFPLMIYLGDYTAKNGNRLLLGLNLHYIPPKARQEFLENLLVHATTNTITNKTRLKINWSQVKNMKGADQMIKAYLPGHIKGSMTEIKPSDWVNVIFMPVQQFMSKGKRFSSRKVWSR</sequence>
<dbReference type="Proteomes" id="UP000832072">
    <property type="component" value="Segment"/>
</dbReference>
<dbReference type="EMBL" id="OM638103">
    <property type="protein sequence ID" value="UNY46934.1"/>
    <property type="molecule type" value="Genomic_DNA"/>
</dbReference>